<dbReference type="EMBL" id="BAABLK010000022">
    <property type="protein sequence ID" value="GAA5226740.1"/>
    <property type="molecule type" value="Genomic_DNA"/>
</dbReference>
<evidence type="ECO:0000256" key="1">
    <source>
        <dbReference type="ARBA" id="ARBA00004196"/>
    </source>
</evidence>
<organism evidence="7 8">
    <name type="scientific">Paeniglutamicibacter antarcticus</name>
    <dbReference type="NCBI Taxonomy" id="494023"/>
    <lineage>
        <taxon>Bacteria</taxon>
        <taxon>Bacillati</taxon>
        <taxon>Actinomycetota</taxon>
        <taxon>Actinomycetes</taxon>
        <taxon>Micrococcales</taxon>
        <taxon>Micrococcaceae</taxon>
        <taxon>Paeniglutamicibacter</taxon>
    </lineage>
</organism>
<dbReference type="SUPFAM" id="SSF53807">
    <property type="entry name" value="Helical backbone' metal receptor"/>
    <property type="match status" value="1"/>
</dbReference>
<dbReference type="PANTHER" id="PTHR30532:SF24">
    <property type="entry name" value="FERRIC ENTEROBACTIN-BINDING PERIPLASMIC PROTEIN FEPB"/>
    <property type="match status" value="1"/>
</dbReference>
<dbReference type="RefSeq" id="WP_210099779.1">
    <property type="nucleotide sequence ID" value="NZ_BAABLK010000022.1"/>
</dbReference>
<feature type="signal peptide" evidence="5">
    <location>
        <begin position="1"/>
        <end position="28"/>
    </location>
</feature>
<evidence type="ECO:0000256" key="4">
    <source>
        <dbReference type="ARBA" id="ARBA00022729"/>
    </source>
</evidence>
<evidence type="ECO:0000313" key="7">
    <source>
        <dbReference type="EMBL" id="GAA5226740.1"/>
    </source>
</evidence>
<evidence type="ECO:0000259" key="6">
    <source>
        <dbReference type="PROSITE" id="PS50983"/>
    </source>
</evidence>
<dbReference type="InterPro" id="IPR002491">
    <property type="entry name" value="ABC_transptr_periplasmic_BD"/>
</dbReference>
<feature type="chain" id="PRO_5046657352" evidence="5">
    <location>
        <begin position="29"/>
        <end position="348"/>
    </location>
</feature>
<comment type="caution">
    <text evidence="7">The sequence shown here is derived from an EMBL/GenBank/DDBJ whole genome shotgun (WGS) entry which is preliminary data.</text>
</comment>
<comment type="similarity">
    <text evidence="2">Belongs to the bacterial solute-binding protein 8 family.</text>
</comment>
<proteinExistence type="inferred from homology"/>
<dbReference type="PROSITE" id="PS50983">
    <property type="entry name" value="FE_B12_PBP"/>
    <property type="match status" value="1"/>
</dbReference>
<dbReference type="Gene3D" id="3.40.50.1980">
    <property type="entry name" value="Nitrogenase molybdenum iron protein domain"/>
    <property type="match status" value="2"/>
</dbReference>
<keyword evidence="4 5" id="KW-0732">Signal</keyword>
<comment type="subcellular location">
    <subcellularLocation>
        <location evidence="1">Cell envelope</location>
    </subcellularLocation>
</comment>
<gene>
    <name evidence="7" type="ORF">GCM10025778_12730</name>
</gene>
<accession>A0ABP9TKM8</accession>
<dbReference type="Pfam" id="PF01497">
    <property type="entry name" value="Peripla_BP_2"/>
    <property type="match status" value="1"/>
</dbReference>
<feature type="domain" description="Fe/B12 periplasmic-binding" evidence="6">
    <location>
        <begin position="62"/>
        <end position="342"/>
    </location>
</feature>
<name>A0ABP9TKM8_9MICC</name>
<dbReference type="InterPro" id="IPR051313">
    <property type="entry name" value="Bact_iron-sidero_bind"/>
</dbReference>
<evidence type="ECO:0000313" key="8">
    <source>
        <dbReference type="Proteomes" id="UP001501257"/>
    </source>
</evidence>
<sequence>MTFTRRAGLITAASAALALTLGACGSTAGSTPESPSAASDSSYPVSIEHIYGATEIPQRPERVATVSWVNADAVLALGVVPVGMAEDDWGNNDQGSTDWKDVKLSELGASIGTEKAPKQYSEKDGVNFTAIAETQPDLIVAGYSGLTQEEYDKLSKIAPVIGPVAPNYTSSWQQVTTAVGQALGKDDDAAALVKDVEGQLSDAARANPVFKDTTFIAGNLETADGGINLYATGDSRPRFLSALGMTQAPMVDENVKDGEFYLPWAAERGNELDSDIFFTWIPAGSTTDAIKNDTLFAQIPAVANGGLVAAANDMEVLSISAASPLSVPYAIEKVVPALAAGAQTATGK</sequence>
<keyword evidence="8" id="KW-1185">Reference proteome</keyword>
<dbReference type="PROSITE" id="PS51257">
    <property type="entry name" value="PROKAR_LIPOPROTEIN"/>
    <property type="match status" value="1"/>
</dbReference>
<protein>
    <submittedName>
        <fullName evidence="7">ABC transporter substrate-binding protein</fullName>
    </submittedName>
</protein>
<evidence type="ECO:0000256" key="2">
    <source>
        <dbReference type="ARBA" id="ARBA00008814"/>
    </source>
</evidence>
<evidence type="ECO:0000256" key="3">
    <source>
        <dbReference type="ARBA" id="ARBA00022448"/>
    </source>
</evidence>
<reference evidence="8" key="1">
    <citation type="journal article" date="2019" name="Int. J. Syst. Evol. Microbiol.">
        <title>The Global Catalogue of Microorganisms (GCM) 10K type strain sequencing project: providing services to taxonomists for standard genome sequencing and annotation.</title>
        <authorList>
            <consortium name="The Broad Institute Genomics Platform"/>
            <consortium name="The Broad Institute Genome Sequencing Center for Infectious Disease"/>
            <person name="Wu L."/>
            <person name="Ma J."/>
        </authorList>
    </citation>
    <scope>NUCLEOTIDE SEQUENCE [LARGE SCALE GENOMIC DNA]</scope>
    <source>
        <strain evidence="8">JCM 18952</strain>
    </source>
</reference>
<keyword evidence="3" id="KW-0813">Transport</keyword>
<dbReference type="Proteomes" id="UP001501257">
    <property type="component" value="Unassembled WGS sequence"/>
</dbReference>
<evidence type="ECO:0000256" key="5">
    <source>
        <dbReference type="SAM" id="SignalP"/>
    </source>
</evidence>
<dbReference type="PANTHER" id="PTHR30532">
    <property type="entry name" value="IRON III DICITRATE-BINDING PERIPLASMIC PROTEIN"/>
    <property type="match status" value="1"/>
</dbReference>
<dbReference type="PROSITE" id="PS51318">
    <property type="entry name" value="TAT"/>
    <property type="match status" value="1"/>
</dbReference>
<dbReference type="InterPro" id="IPR006311">
    <property type="entry name" value="TAT_signal"/>
</dbReference>